<dbReference type="Pfam" id="PF12697">
    <property type="entry name" value="Abhydrolase_6"/>
    <property type="match status" value="1"/>
</dbReference>
<dbReference type="GO" id="GO:0016787">
    <property type="term" value="F:hydrolase activity"/>
    <property type="evidence" value="ECO:0007669"/>
    <property type="project" value="UniProtKB-KW"/>
</dbReference>
<dbReference type="PANTHER" id="PTHR43194">
    <property type="entry name" value="HYDROLASE ALPHA/BETA FOLD FAMILY"/>
    <property type="match status" value="1"/>
</dbReference>
<keyword evidence="3" id="KW-1185">Reference proteome</keyword>
<evidence type="ECO:0000313" key="3">
    <source>
        <dbReference type="Proteomes" id="UP000652013"/>
    </source>
</evidence>
<dbReference type="InterPro" id="IPR029058">
    <property type="entry name" value="AB_hydrolase_fold"/>
</dbReference>
<dbReference type="Gene3D" id="3.40.50.1820">
    <property type="entry name" value="alpha/beta hydrolase"/>
    <property type="match status" value="1"/>
</dbReference>
<dbReference type="AlphaFoldDB" id="A0A8J4DMD3"/>
<dbReference type="Proteomes" id="UP000652013">
    <property type="component" value="Unassembled WGS sequence"/>
</dbReference>
<keyword evidence="2" id="KW-0378">Hydrolase</keyword>
<name>A0A8J4DMD3_9ACTN</name>
<evidence type="ECO:0000259" key="1">
    <source>
        <dbReference type="Pfam" id="PF12697"/>
    </source>
</evidence>
<dbReference type="SUPFAM" id="SSF53474">
    <property type="entry name" value="alpha/beta-Hydrolases"/>
    <property type="match status" value="1"/>
</dbReference>
<organism evidence="2 3">
    <name type="scientific">Spirilliplanes yamanashiensis</name>
    <dbReference type="NCBI Taxonomy" id="42233"/>
    <lineage>
        <taxon>Bacteria</taxon>
        <taxon>Bacillati</taxon>
        <taxon>Actinomycetota</taxon>
        <taxon>Actinomycetes</taxon>
        <taxon>Micromonosporales</taxon>
        <taxon>Micromonosporaceae</taxon>
        <taxon>Spirilliplanes</taxon>
    </lineage>
</organism>
<dbReference type="EMBL" id="BOOY01000039">
    <property type="protein sequence ID" value="GIJ06313.1"/>
    <property type="molecule type" value="Genomic_DNA"/>
</dbReference>
<protein>
    <submittedName>
        <fullName evidence="2">Alpha/beta hydrolase</fullName>
    </submittedName>
</protein>
<feature type="domain" description="AB hydrolase-1" evidence="1">
    <location>
        <begin position="24"/>
        <end position="271"/>
    </location>
</feature>
<dbReference type="PANTHER" id="PTHR43194:SF2">
    <property type="entry name" value="PEROXISOMAL MEMBRANE PROTEIN LPX1"/>
    <property type="match status" value="1"/>
</dbReference>
<evidence type="ECO:0000313" key="2">
    <source>
        <dbReference type="EMBL" id="GIJ06313.1"/>
    </source>
</evidence>
<accession>A0A8J4DMD3</accession>
<dbReference type="InterPro" id="IPR050228">
    <property type="entry name" value="Carboxylesterase_BioH"/>
</dbReference>
<reference evidence="2" key="1">
    <citation type="submission" date="2021-01" db="EMBL/GenBank/DDBJ databases">
        <title>Whole genome shotgun sequence of Spirilliplanes yamanashiensis NBRC 15828.</title>
        <authorList>
            <person name="Komaki H."/>
            <person name="Tamura T."/>
        </authorList>
    </citation>
    <scope>NUCLEOTIDE SEQUENCE</scope>
    <source>
        <strain evidence="2">NBRC 15828</strain>
    </source>
</reference>
<proteinExistence type="predicted"/>
<dbReference type="PRINTS" id="PR00111">
    <property type="entry name" value="ABHYDROLASE"/>
</dbReference>
<comment type="caution">
    <text evidence="2">The sequence shown here is derived from an EMBL/GenBank/DDBJ whole genome shotgun (WGS) entry which is preliminary data.</text>
</comment>
<dbReference type="InterPro" id="IPR000073">
    <property type="entry name" value="AB_hydrolase_1"/>
</dbReference>
<gene>
    <name evidence="2" type="ORF">Sya03_56650</name>
</gene>
<sequence>MFLASQDGTRLFVTVRGPRDAPWIVLIHGLGLSSGSWDAVSDRLVGDHRVVTYDLRGHGRSEPSADQDYELSAHAADLDAVLSAVVGDEGAVLVGHSLGGAVILARAERSLLRIRGAVFVGSAGSAVTVPGLPGTAFPRPVQQAIRRSWLLLLQVGAQVAVRLRGVTWLTKVPARWWVFTAQDPSRAVNRATGEFLRTDPNVLARTALASVSDDGSTRAPLLRVPALILHGDRDKQAGKEDVQKLLGRLPDGQLVTLPGAGHMLPTTDSVAVALHVAEWVHHVAGSAPGSETPSPPVP</sequence>